<comment type="caution">
    <text evidence="5">The sequence shown here is derived from an EMBL/GenBank/DDBJ whole genome shotgun (WGS) entry which is preliminary data.</text>
</comment>
<dbReference type="InterPro" id="IPR017900">
    <property type="entry name" value="4Fe4S_Fe_S_CS"/>
</dbReference>
<keyword evidence="6" id="KW-1185">Reference proteome</keyword>
<protein>
    <submittedName>
        <fullName evidence="5">Polyferredoxin</fullName>
    </submittedName>
</protein>
<feature type="domain" description="4Fe-4S ferredoxin-type" evidence="4">
    <location>
        <begin position="75"/>
        <end position="104"/>
    </location>
</feature>
<keyword evidence="2" id="KW-0408">Iron</keyword>
<gene>
    <name evidence="5" type="ORF">DCCM_0596</name>
</gene>
<dbReference type="PROSITE" id="PS00198">
    <property type="entry name" value="4FE4S_FER_1"/>
    <property type="match status" value="1"/>
</dbReference>
<evidence type="ECO:0000256" key="2">
    <source>
        <dbReference type="ARBA" id="ARBA00023004"/>
    </source>
</evidence>
<dbReference type="SUPFAM" id="SSF54862">
    <property type="entry name" value="4Fe-4S ferredoxins"/>
    <property type="match status" value="1"/>
</dbReference>
<name>A0A2L2X8S1_9FIRM</name>
<dbReference type="Pfam" id="PF12838">
    <property type="entry name" value="Fer4_7"/>
    <property type="match status" value="1"/>
</dbReference>
<keyword evidence="1" id="KW-0479">Metal-binding</keyword>
<sequence length="180" mass="19699">MIKIGSQLKEKEGDNNMLIKTGVPTEGDIQRVTPSPERMAGGPVAVIECFQKIPCNPCYLSCKQGAIEEFKDINDLPGIDHGKCTGCGICIANCPGLAIFVVDYTYSDNEGLVKIPYEYLPVPEVNSRVAALNREGQEIGTARVVKVQRIKGQERTPVIWLAVPRDLVMSVRNIRVGGQQ</sequence>
<dbReference type="AlphaFoldDB" id="A0A2L2X8S1"/>
<dbReference type="Proteomes" id="UP000239549">
    <property type="component" value="Unassembled WGS sequence"/>
</dbReference>
<evidence type="ECO:0000256" key="3">
    <source>
        <dbReference type="ARBA" id="ARBA00023014"/>
    </source>
</evidence>
<accession>A0A2L2X8S1</accession>
<dbReference type="PROSITE" id="PS51379">
    <property type="entry name" value="4FE4S_FER_2"/>
    <property type="match status" value="1"/>
</dbReference>
<dbReference type="GO" id="GO:0046872">
    <property type="term" value="F:metal ion binding"/>
    <property type="evidence" value="ECO:0007669"/>
    <property type="project" value="UniProtKB-KW"/>
</dbReference>
<proteinExistence type="predicted"/>
<evidence type="ECO:0000256" key="1">
    <source>
        <dbReference type="ARBA" id="ARBA00022723"/>
    </source>
</evidence>
<evidence type="ECO:0000313" key="5">
    <source>
        <dbReference type="EMBL" id="GBF32402.1"/>
    </source>
</evidence>
<evidence type="ECO:0000259" key="4">
    <source>
        <dbReference type="PROSITE" id="PS51379"/>
    </source>
</evidence>
<dbReference type="EMBL" id="BFAV01000028">
    <property type="protein sequence ID" value="GBF32402.1"/>
    <property type="molecule type" value="Genomic_DNA"/>
</dbReference>
<organism evidence="5 6">
    <name type="scientific">Desulfocucumis palustris</name>
    <dbReference type="NCBI Taxonomy" id="1898651"/>
    <lineage>
        <taxon>Bacteria</taxon>
        <taxon>Bacillati</taxon>
        <taxon>Bacillota</taxon>
        <taxon>Clostridia</taxon>
        <taxon>Eubacteriales</taxon>
        <taxon>Desulfocucumaceae</taxon>
        <taxon>Desulfocucumis</taxon>
    </lineage>
</organism>
<dbReference type="InterPro" id="IPR017896">
    <property type="entry name" value="4Fe4S_Fe-S-bd"/>
</dbReference>
<dbReference type="RefSeq" id="WP_307718790.1">
    <property type="nucleotide sequence ID" value="NZ_BFAV01000028.1"/>
</dbReference>
<reference evidence="6" key="1">
    <citation type="submission" date="2018-02" db="EMBL/GenBank/DDBJ databases">
        <title>Genome sequence of Desulfocucumis palustris strain NAW-5.</title>
        <authorList>
            <person name="Watanabe M."/>
            <person name="Kojima H."/>
            <person name="Fukui M."/>
        </authorList>
    </citation>
    <scope>NUCLEOTIDE SEQUENCE [LARGE SCALE GENOMIC DNA]</scope>
    <source>
        <strain evidence="6">NAW-5</strain>
    </source>
</reference>
<evidence type="ECO:0000313" key="6">
    <source>
        <dbReference type="Proteomes" id="UP000239549"/>
    </source>
</evidence>
<keyword evidence="3" id="KW-0411">Iron-sulfur</keyword>
<dbReference type="GO" id="GO:0051536">
    <property type="term" value="F:iron-sulfur cluster binding"/>
    <property type="evidence" value="ECO:0007669"/>
    <property type="project" value="UniProtKB-KW"/>
</dbReference>
<dbReference type="Gene3D" id="3.30.70.20">
    <property type="match status" value="1"/>
</dbReference>